<dbReference type="Pfam" id="PF00996">
    <property type="entry name" value="GDI"/>
    <property type="match status" value="2"/>
</dbReference>
<dbReference type="PIRSF" id="PIRSF016550">
    <property type="entry name" value="Rab_ger_ger_transf_A_euk"/>
    <property type="match status" value="1"/>
</dbReference>
<dbReference type="InterPro" id="IPR054420">
    <property type="entry name" value="RAE1_2_domI_C"/>
</dbReference>
<keyword evidence="4 5" id="KW-0963">Cytoplasm</keyword>
<dbReference type="GO" id="GO:0005092">
    <property type="term" value="F:GDP-dissociation inhibitor activity"/>
    <property type="evidence" value="ECO:0007669"/>
    <property type="project" value="InterPro"/>
</dbReference>
<comment type="subcellular location">
    <subcellularLocation>
        <location evidence="1">Cytoplasm</location>
        <location evidence="1">Cytosol</location>
    </subcellularLocation>
</comment>
<dbReference type="GO" id="GO:0005096">
    <property type="term" value="F:GTPase activator activity"/>
    <property type="evidence" value="ECO:0007669"/>
    <property type="project" value="UniProtKB-UniRule"/>
</dbReference>
<sequence>MSDNLEETSFDYIVLGTGLIESILAGSLARAGKKVLHLDSHQNYGGNWSVFGFRELVQWCLERNKDNIAEIKEGDLSINYEHNYGSNFRNVELQVYDTQLASTELDDLAVEEGSYKELIPKTSFSQDQELVDAYFSDLTAENISEKLPQISTFVELLNKSRSYNLDTTPKLLGTREDLVETLIRSGVGRYLEFKNVDDIYIFDKALRALEKVPSSKEDVFTNKTVSLIEKRKLMKFLTFAMELNEQNDDNALLQNTESMSYCQFLQEKFKITGKLQEAIVYAIALVDDKASVKEGLDSTHRFVQSMGRFGKGAYLCPLYGGASEIAQAFCRVCAVYGGIYILNQPLDRFVVDKETEKCTGIVTKEGQEYKCKKLVTGMDYLNASSLPARDGHHGTWISRAMLITGTRLESKDAKQYLSEPLSYCVFPPGSEAGNTDEPIYGIQQNDESMACLRGQYVTYLWTASKDDSVLRKAVDLLMEKKPDVTEEETDNREFTKLITVYYDQYVRNAQSLSAPWKNVVLCSDADVSLDFRSAFAEAKSLFSQCEPVDAEFMPAAEQEPEDED</sequence>
<dbReference type="GO" id="GO:0005829">
    <property type="term" value="C:cytosol"/>
    <property type="evidence" value="ECO:0007669"/>
    <property type="project" value="TreeGrafter"/>
</dbReference>
<evidence type="ECO:0000256" key="5">
    <source>
        <dbReference type="PIRNR" id="PIRNR016550"/>
    </source>
</evidence>
<dbReference type="Gene3D" id="3.30.519.10">
    <property type="entry name" value="Guanine Nucleotide Dissociation Inhibitor, domain 2"/>
    <property type="match status" value="1"/>
</dbReference>
<dbReference type="GO" id="GO:0007264">
    <property type="term" value="P:small GTPase-mediated signal transduction"/>
    <property type="evidence" value="ECO:0007669"/>
    <property type="project" value="UniProtKB-UniRule"/>
</dbReference>
<dbReference type="PRINTS" id="PR00891">
    <property type="entry name" value="RABGDIREP"/>
</dbReference>
<name>A0AAN7D367_9FUNG</name>
<keyword evidence="8" id="KW-1185">Reference proteome</keyword>
<dbReference type="InterPro" id="IPR001738">
    <property type="entry name" value="Rab_escort"/>
</dbReference>
<evidence type="ECO:0000256" key="2">
    <source>
        <dbReference type="ARBA" id="ARBA00005593"/>
    </source>
</evidence>
<keyword evidence="3 5" id="KW-0343">GTPase activation</keyword>
<evidence type="ECO:0000313" key="8">
    <source>
        <dbReference type="Proteomes" id="UP001304243"/>
    </source>
</evidence>
<dbReference type="InterPro" id="IPR018203">
    <property type="entry name" value="GDP_dissociation_inhibitor"/>
</dbReference>
<evidence type="ECO:0000313" key="7">
    <source>
        <dbReference type="EMBL" id="KAK4509836.1"/>
    </source>
</evidence>
<evidence type="ECO:0000259" key="6">
    <source>
        <dbReference type="Pfam" id="PF22603"/>
    </source>
</evidence>
<dbReference type="InterPro" id="IPR036188">
    <property type="entry name" value="FAD/NAD-bd_sf"/>
</dbReference>
<evidence type="ECO:0000256" key="1">
    <source>
        <dbReference type="ARBA" id="ARBA00004514"/>
    </source>
</evidence>
<gene>
    <name evidence="7" type="ORF">ATC70_007140</name>
</gene>
<dbReference type="PANTHER" id="PTHR11787">
    <property type="entry name" value="RAB GDP-DISSOCIATION INHIBITOR"/>
    <property type="match status" value="1"/>
</dbReference>
<dbReference type="GeneID" id="89950826"/>
<dbReference type="GO" id="GO:0016192">
    <property type="term" value="P:vesicle-mediated transport"/>
    <property type="evidence" value="ECO:0007669"/>
    <property type="project" value="TreeGrafter"/>
</dbReference>
<dbReference type="GO" id="GO:0005968">
    <property type="term" value="C:Rab-protein geranylgeranyltransferase complex"/>
    <property type="evidence" value="ECO:0007669"/>
    <property type="project" value="UniProtKB-UniRule"/>
</dbReference>
<dbReference type="FunFam" id="1.10.405.10:FF:000003">
    <property type="entry name" value="Rab proteins geranylgeranyltransferase component A"/>
    <property type="match status" value="1"/>
</dbReference>
<dbReference type="SUPFAM" id="SSF51905">
    <property type="entry name" value="FAD/NAD(P)-binding domain"/>
    <property type="match status" value="1"/>
</dbReference>
<dbReference type="Gene3D" id="1.10.405.10">
    <property type="entry name" value="Guanine Nucleotide Dissociation Inhibitor, domain 1"/>
    <property type="match status" value="1"/>
</dbReference>
<dbReference type="GO" id="GO:0005634">
    <property type="term" value="C:nucleus"/>
    <property type="evidence" value="ECO:0007669"/>
    <property type="project" value="TreeGrafter"/>
</dbReference>
<protein>
    <recommendedName>
        <fullName evidence="5">Rab escort protein 1</fullName>
    </recommendedName>
</protein>
<comment type="function">
    <text evidence="5">Substrate-binding subunit of the Rab geranylgeranyltransferase (GGTase) complex. Binds unprenylated Rab proteins.</text>
</comment>
<dbReference type="PANTHER" id="PTHR11787:SF4">
    <property type="entry name" value="CHM, RAB ESCORT PROTEIN 1"/>
    <property type="match status" value="1"/>
</dbReference>
<evidence type="ECO:0000256" key="4">
    <source>
        <dbReference type="ARBA" id="ARBA00022490"/>
    </source>
</evidence>
<reference evidence="7 8" key="1">
    <citation type="submission" date="2022-11" db="EMBL/GenBank/DDBJ databases">
        <title>Mucor velutinosus strain NIH1002 WGS.</title>
        <authorList>
            <person name="Subramanian P."/>
            <person name="Mullikin J.C."/>
            <person name="Segre J.A."/>
            <person name="Zelazny A.M."/>
        </authorList>
    </citation>
    <scope>NUCLEOTIDE SEQUENCE [LARGE SCALE GENOMIC DNA]</scope>
    <source>
        <strain evidence="7 8">NIH1002</strain>
    </source>
</reference>
<dbReference type="RefSeq" id="XP_064676502.1">
    <property type="nucleotide sequence ID" value="XM_064826404.1"/>
</dbReference>
<dbReference type="AlphaFoldDB" id="A0AAN7D367"/>
<dbReference type="GO" id="GO:0006886">
    <property type="term" value="P:intracellular protein transport"/>
    <property type="evidence" value="ECO:0007669"/>
    <property type="project" value="InterPro"/>
</dbReference>
<dbReference type="Gene3D" id="3.50.50.60">
    <property type="entry name" value="FAD/NAD(P)-binding domain"/>
    <property type="match status" value="1"/>
</dbReference>
<comment type="similarity">
    <text evidence="2 5">Belongs to the Rab GDI family.</text>
</comment>
<accession>A0AAN7D367</accession>
<dbReference type="Pfam" id="PF22603">
    <property type="entry name" value="RAE1_2_domI_C"/>
    <property type="match status" value="1"/>
</dbReference>
<comment type="caution">
    <text evidence="7">The sequence shown here is derived from an EMBL/GenBank/DDBJ whole genome shotgun (WGS) entry which is preliminary data.</text>
</comment>
<evidence type="ECO:0000256" key="3">
    <source>
        <dbReference type="ARBA" id="ARBA00022468"/>
    </source>
</evidence>
<feature type="domain" description="RAE1/2" evidence="6">
    <location>
        <begin position="397"/>
        <end position="526"/>
    </location>
</feature>
<organism evidence="7 8">
    <name type="scientific">Mucor velutinosus</name>
    <dbReference type="NCBI Taxonomy" id="708070"/>
    <lineage>
        <taxon>Eukaryota</taxon>
        <taxon>Fungi</taxon>
        <taxon>Fungi incertae sedis</taxon>
        <taxon>Mucoromycota</taxon>
        <taxon>Mucoromycotina</taxon>
        <taxon>Mucoromycetes</taxon>
        <taxon>Mucorales</taxon>
        <taxon>Mucorineae</taxon>
        <taxon>Mucoraceae</taxon>
        <taxon>Mucor</taxon>
    </lineage>
</organism>
<proteinExistence type="inferred from homology"/>
<dbReference type="Proteomes" id="UP001304243">
    <property type="component" value="Unassembled WGS sequence"/>
</dbReference>
<dbReference type="EMBL" id="JASEJX010000038">
    <property type="protein sequence ID" value="KAK4509836.1"/>
    <property type="molecule type" value="Genomic_DNA"/>
</dbReference>